<dbReference type="Pfam" id="PF03929">
    <property type="entry name" value="PepSY_TM"/>
    <property type="match status" value="1"/>
</dbReference>
<evidence type="ECO:0000313" key="3">
    <source>
        <dbReference type="Proteomes" id="UP001168552"/>
    </source>
</evidence>
<dbReference type="Proteomes" id="UP001168552">
    <property type="component" value="Unassembled WGS sequence"/>
</dbReference>
<keyword evidence="3" id="KW-1185">Reference proteome</keyword>
<dbReference type="InterPro" id="IPR005625">
    <property type="entry name" value="PepSY-ass_TM"/>
</dbReference>
<evidence type="ECO:0000256" key="1">
    <source>
        <dbReference type="SAM" id="Phobius"/>
    </source>
</evidence>
<protein>
    <submittedName>
        <fullName evidence="2">PepSY domain-containing protein</fullName>
    </submittedName>
</protein>
<accession>A0ABT8F9A4</accession>
<keyword evidence="1" id="KW-1133">Transmembrane helix</keyword>
<organism evidence="2 3">
    <name type="scientific">Shiella aurantiaca</name>
    <dbReference type="NCBI Taxonomy" id="3058365"/>
    <lineage>
        <taxon>Bacteria</taxon>
        <taxon>Pseudomonadati</taxon>
        <taxon>Bacteroidota</taxon>
        <taxon>Cytophagia</taxon>
        <taxon>Cytophagales</taxon>
        <taxon>Shiellaceae</taxon>
        <taxon>Shiella</taxon>
    </lineage>
</organism>
<feature type="transmembrane region" description="Helical" evidence="1">
    <location>
        <begin position="15"/>
        <end position="36"/>
    </location>
</feature>
<keyword evidence="1" id="KW-0472">Membrane</keyword>
<keyword evidence="1" id="KW-0812">Transmembrane</keyword>
<comment type="caution">
    <text evidence="2">The sequence shown here is derived from an EMBL/GenBank/DDBJ whole genome shotgun (WGS) entry which is preliminary data.</text>
</comment>
<sequence>MKRNRNYYIRKTHRYLGLIIGIQFISWTISGLYFSWTDIDEIHGDQFHREHVMTHSPRNLISPAHLDSTLSISSLELRYINHQPHYWVNNSLLFNAETGQIKKGITEMEATEIAKNHLVENMEILKTEQITETDNHHEYRGRPLPAWAVHFDHPDKLVAYIDASNGRFERVRHSSWRWFDFLWMFHTMDYAGRDNFNNWLLRAFSVFGLFTVLSGFTLYAVSSKTFIETTSKFKNKNQ</sequence>
<feature type="transmembrane region" description="Helical" evidence="1">
    <location>
        <begin position="199"/>
        <end position="221"/>
    </location>
</feature>
<reference evidence="2" key="1">
    <citation type="submission" date="2023-06" db="EMBL/GenBank/DDBJ databases">
        <title>Cytophagales bacterium Strain LB-30, isolated from soil.</title>
        <authorList>
            <person name="Liu B."/>
        </authorList>
    </citation>
    <scope>NUCLEOTIDE SEQUENCE</scope>
    <source>
        <strain evidence="2">LB-30</strain>
    </source>
</reference>
<name>A0ABT8F9A4_9BACT</name>
<dbReference type="RefSeq" id="WP_320005606.1">
    <property type="nucleotide sequence ID" value="NZ_JAUHJS010000011.1"/>
</dbReference>
<proteinExistence type="predicted"/>
<dbReference type="EMBL" id="JAUHJS010000011">
    <property type="protein sequence ID" value="MDN4167065.1"/>
    <property type="molecule type" value="Genomic_DNA"/>
</dbReference>
<evidence type="ECO:0000313" key="2">
    <source>
        <dbReference type="EMBL" id="MDN4167065.1"/>
    </source>
</evidence>
<gene>
    <name evidence="2" type="ORF">QWY31_16260</name>
</gene>